<dbReference type="AlphaFoldDB" id="A0A9P3UQA9"/>
<dbReference type="PANTHER" id="PTHR48045:SF31">
    <property type="entry name" value="UDP-GLYCOSYLTRANSFERASE 76B1-LIKE"/>
    <property type="match status" value="1"/>
</dbReference>
<evidence type="ECO:0000313" key="2">
    <source>
        <dbReference type="EMBL" id="GLB39041.1"/>
    </source>
</evidence>
<dbReference type="GO" id="GO:0008194">
    <property type="term" value="F:UDP-glycosyltransferase activity"/>
    <property type="evidence" value="ECO:0007669"/>
    <property type="project" value="InterPro"/>
</dbReference>
<proteinExistence type="predicted"/>
<evidence type="ECO:0000313" key="3">
    <source>
        <dbReference type="Proteomes" id="UP001063166"/>
    </source>
</evidence>
<name>A0A9P3UQA9_LYOSH</name>
<organism evidence="2 3">
    <name type="scientific">Lyophyllum shimeji</name>
    <name type="common">Hon-shimeji</name>
    <name type="synonym">Tricholoma shimeji</name>
    <dbReference type="NCBI Taxonomy" id="47721"/>
    <lineage>
        <taxon>Eukaryota</taxon>
        <taxon>Fungi</taxon>
        <taxon>Dikarya</taxon>
        <taxon>Basidiomycota</taxon>
        <taxon>Agaricomycotina</taxon>
        <taxon>Agaricomycetes</taxon>
        <taxon>Agaricomycetidae</taxon>
        <taxon>Agaricales</taxon>
        <taxon>Tricholomatineae</taxon>
        <taxon>Lyophyllaceae</taxon>
        <taxon>Lyophyllum</taxon>
    </lineage>
</organism>
<dbReference type="CDD" id="cd03784">
    <property type="entry name" value="GT1_Gtf-like"/>
    <property type="match status" value="1"/>
</dbReference>
<keyword evidence="3" id="KW-1185">Reference proteome</keyword>
<protein>
    <submittedName>
        <fullName evidence="2">UDP-glucoronosyl and UDP-glucosyl transferase</fullName>
    </submittedName>
</protein>
<evidence type="ECO:0000256" key="1">
    <source>
        <dbReference type="ARBA" id="ARBA00022679"/>
    </source>
</evidence>
<accession>A0A9P3UQA9</accession>
<gene>
    <name evidence="2" type="ORF">LshimejAT787_0602030</name>
</gene>
<dbReference type="Pfam" id="PF00201">
    <property type="entry name" value="UDPGT"/>
    <property type="match status" value="1"/>
</dbReference>
<sequence length="515" mass="56781">MSSPNTSHLLLMASPGWSHTRPLCVLAARLVSERQDLVVTIFTTPQVLEKARFEIARQSESGSSSVQRIRLVSIFQFSVANLMEDFRLFAEAYPAAYQTLAQGKPITCSTTGVSFEAAPAPVAVIFDFFLLPQLQMTRAVTGRSVPIITWFSGGCTTFLRDWGSESVGGRGDFSAKVDEEVARTGKSPLEVGEELYYHLDGSVIRVPGLPAMYDHEFFPQKLPFEVAVSVLIRNGAEFVKDSDALMMTSSDAYEKSSLDAIRTWFAELQKPVYAIGPLLPAGYTSTQSDVDESNADVKVFLDGALEKYGARSVFFISFGSIFWPSHKPEYLEEVVEACVEKQLPFVLSHASPIANIPEGLLERAQTSGLGLLTPWSPQQFILNHPATGWFITHTGHGSVMESLSSGIPMICWPFQGDQPTAAAHLTENLEVAFELTEVRTANGLKPIHRLNGRTPKGTREAVGVEIRSVFDRCRGKEGEELRENAERLKRELGAAWEDGGAAKVAFREFLERYAK</sequence>
<dbReference type="SUPFAM" id="SSF53756">
    <property type="entry name" value="UDP-Glycosyltransferase/glycogen phosphorylase"/>
    <property type="match status" value="1"/>
</dbReference>
<dbReference type="Gene3D" id="3.40.50.2000">
    <property type="entry name" value="Glycogen Phosphorylase B"/>
    <property type="match status" value="2"/>
</dbReference>
<dbReference type="PANTHER" id="PTHR48045">
    <property type="entry name" value="UDP-GLYCOSYLTRANSFERASE 72B1"/>
    <property type="match status" value="1"/>
</dbReference>
<dbReference type="OrthoDB" id="5835829at2759"/>
<dbReference type="EMBL" id="BRPK01000006">
    <property type="protein sequence ID" value="GLB39041.1"/>
    <property type="molecule type" value="Genomic_DNA"/>
</dbReference>
<dbReference type="InterPro" id="IPR002213">
    <property type="entry name" value="UDP_glucos_trans"/>
</dbReference>
<dbReference type="Proteomes" id="UP001063166">
    <property type="component" value="Unassembled WGS sequence"/>
</dbReference>
<keyword evidence="1 2" id="KW-0808">Transferase</keyword>
<reference evidence="2" key="1">
    <citation type="submission" date="2022-07" db="EMBL/GenBank/DDBJ databases">
        <title>The genome of Lyophyllum shimeji provides insight into the initial evolution of ectomycorrhizal fungal genome.</title>
        <authorList>
            <person name="Kobayashi Y."/>
            <person name="Shibata T."/>
            <person name="Hirakawa H."/>
            <person name="Shigenobu S."/>
            <person name="Nishiyama T."/>
            <person name="Yamada A."/>
            <person name="Hasebe M."/>
            <person name="Kawaguchi M."/>
        </authorList>
    </citation>
    <scope>NUCLEOTIDE SEQUENCE</scope>
    <source>
        <strain evidence="2">AT787</strain>
    </source>
</reference>
<comment type="caution">
    <text evidence="2">The sequence shown here is derived from an EMBL/GenBank/DDBJ whole genome shotgun (WGS) entry which is preliminary data.</text>
</comment>